<keyword evidence="2" id="KW-0378">Hydrolase</keyword>
<gene>
    <name evidence="8" type="ORF">ANCCAN_15941</name>
</gene>
<keyword evidence="9" id="KW-1185">Reference proteome</keyword>
<dbReference type="SUPFAM" id="SSF52540">
    <property type="entry name" value="P-loop containing nucleoside triphosphate hydrolases"/>
    <property type="match status" value="1"/>
</dbReference>
<evidence type="ECO:0000256" key="3">
    <source>
        <dbReference type="ARBA" id="ARBA00022806"/>
    </source>
</evidence>
<protein>
    <recommendedName>
        <fullName evidence="10">NF-X1 type zinc finger</fullName>
    </recommendedName>
</protein>
<dbReference type="PANTHER" id="PTHR10887">
    <property type="entry name" value="DNA2/NAM7 HELICASE FAMILY"/>
    <property type="match status" value="1"/>
</dbReference>
<comment type="caution">
    <text evidence="8">The sequence shown here is derived from an EMBL/GenBank/DDBJ whole genome shotgun (WGS) entry which is preliminary data.</text>
</comment>
<keyword evidence="4" id="KW-0067">ATP-binding</keyword>
<evidence type="ECO:0008006" key="10">
    <source>
        <dbReference type="Google" id="ProtNLM"/>
    </source>
</evidence>
<dbReference type="GO" id="GO:0005524">
    <property type="term" value="F:ATP binding"/>
    <property type="evidence" value="ECO:0007669"/>
    <property type="project" value="UniProtKB-KW"/>
</dbReference>
<feature type="domain" description="DNA2/NAM7 helicase helicase" evidence="5">
    <location>
        <begin position="242"/>
        <end position="692"/>
    </location>
</feature>
<dbReference type="InterPro" id="IPR057373">
    <property type="entry name" value="ZNFX1"/>
</dbReference>
<dbReference type="InterPro" id="IPR041679">
    <property type="entry name" value="DNA2/NAM7-like_C"/>
</dbReference>
<keyword evidence="1" id="KW-0547">Nucleotide-binding</keyword>
<dbReference type="InterPro" id="IPR027417">
    <property type="entry name" value="P-loop_NTPase"/>
</dbReference>
<keyword evidence="3" id="KW-0347">Helicase</keyword>
<dbReference type="Gene3D" id="3.40.50.300">
    <property type="entry name" value="P-loop containing nucleotide triphosphate hydrolases"/>
    <property type="match status" value="3"/>
</dbReference>
<proteinExistence type="predicted"/>
<dbReference type="InterPro" id="IPR045055">
    <property type="entry name" value="DNA2/NAM7-like"/>
</dbReference>
<evidence type="ECO:0000256" key="4">
    <source>
        <dbReference type="ARBA" id="ARBA00022840"/>
    </source>
</evidence>
<dbReference type="GO" id="GO:0031380">
    <property type="term" value="C:nuclear RNA-directed RNA polymerase complex"/>
    <property type="evidence" value="ECO:0007669"/>
    <property type="project" value="TreeGrafter"/>
</dbReference>
<reference evidence="8 9" key="1">
    <citation type="submission" date="2014-10" db="EMBL/GenBank/DDBJ databases">
        <title>Draft genome of the hookworm Ancylostoma caninum.</title>
        <authorList>
            <person name="Mitreva M."/>
        </authorList>
    </citation>
    <scope>NUCLEOTIDE SEQUENCE [LARGE SCALE GENOMIC DNA]</scope>
    <source>
        <strain evidence="8 9">Baltimore</strain>
    </source>
</reference>
<feature type="domain" description="ZNFX1" evidence="7">
    <location>
        <begin position="45"/>
        <end position="100"/>
    </location>
</feature>
<dbReference type="GO" id="GO:0031048">
    <property type="term" value="P:regulatory ncRNA-mediated heterochromatin formation"/>
    <property type="evidence" value="ECO:0007669"/>
    <property type="project" value="TreeGrafter"/>
</dbReference>
<evidence type="ECO:0000313" key="9">
    <source>
        <dbReference type="Proteomes" id="UP000252519"/>
    </source>
</evidence>
<feature type="non-terminal residue" evidence="8">
    <location>
        <position position="1"/>
    </location>
</feature>
<evidence type="ECO:0000259" key="5">
    <source>
        <dbReference type="Pfam" id="PF13086"/>
    </source>
</evidence>
<dbReference type="STRING" id="29170.A0A368G4C7"/>
<dbReference type="GO" id="GO:0004386">
    <property type="term" value="F:helicase activity"/>
    <property type="evidence" value="ECO:0007669"/>
    <property type="project" value="UniProtKB-KW"/>
</dbReference>
<accession>A0A368G4C7</accession>
<evidence type="ECO:0000256" key="2">
    <source>
        <dbReference type="ARBA" id="ARBA00022801"/>
    </source>
</evidence>
<evidence type="ECO:0000256" key="1">
    <source>
        <dbReference type="ARBA" id="ARBA00022741"/>
    </source>
</evidence>
<dbReference type="GO" id="GO:0005694">
    <property type="term" value="C:chromosome"/>
    <property type="evidence" value="ECO:0007669"/>
    <property type="project" value="UniProtKB-ARBA"/>
</dbReference>
<feature type="domain" description="DNA2/NAM7 helicase-like C-terminal" evidence="6">
    <location>
        <begin position="705"/>
        <end position="893"/>
    </location>
</feature>
<dbReference type="GO" id="GO:0016787">
    <property type="term" value="F:hydrolase activity"/>
    <property type="evidence" value="ECO:0007669"/>
    <property type="project" value="UniProtKB-KW"/>
</dbReference>
<dbReference type="CDD" id="cd06008">
    <property type="entry name" value="NF-X1-zinc-finger"/>
    <property type="match status" value="1"/>
</dbReference>
<dbReference type="FunFam" id="3.40.50.300:FF:000326">
    <property type="entry name" value="P-loop containing nucleoside triphosphate hydrolase"/>
    <property type="match status" value="1"/>
</dbReference>
<dbReference type="Proteomes" id="UP000252519">
    <property type="component" value="Unassembled WGS sequence"/>
</dbReference>
<dbReference type="InterPro" id="IPR047187">
    <property type="entry name" value="SF1_C_Upf1"/>
</dbReference>
<dbReference type="PANTHER" id="PTHR10887:SF341">
    <property type="entry name" value="NFX1-TYPE ZINC FINGER-CONTAINING PROTEIN 1"/>
    <property type="match status" value="1"/>
</dbReference>
<dbReference type="Pfam" id="PF13087">
    <property type="entry name" value="AAA_12"/>
    <property type="match status" value="1"/>
</dbReference>
<name>A0A368G4C7_ANCCA</name>
<dbReference type="EMBL" id="JOJR01000420">
    <property type="protein sequence ID" value="RCN38139.1"/>
    <property type="molecule type" value="Genomic_DNA"/>
</dbReference>
<organism evidence="8 9">
    <name type="scientific">Ancylostoma caninum</name>
    <name type="common">Dog hookworm</name>
    <dbReference type="NCBI Taxonomy" id="29170"/>
    <lineage>
        <taxon>Eukaryota</taxon>
        <taxon>Metazoa</taxon>
        <taxon>Ecdysozoa</taxon>
        <taxon>Nematoda</taxon>
        <taxon>Chromadorea</taxon>
        <taxon>Rhabditida</taxon>
        <taxon>Rhabditina</taxon>
        <taxon>Rhabditomorpha</taxon>
        <taxon>Strongyloidea</taxon>
        <taxon>Ancylostomatidae</taxon>
        <taxon>Ancylostomatinae</taxon>
        <taxon>Ancylostoma</taxon>
    </lineage>
</organism>
<dbReference type="Pfam" id="PF25396">
    <property type="entry name" value="ZNFX1"/>
    <property type="match status" value="1"/>
</dbReference>
<evidence type="ECO:0000259" key="6">
    <source>
        <dbReference type="Pfam" id="PF13087"/>
    </source>
</evidence>
<dbReference type="CDD" id="cd18808">
    <property type="entry name" value="SF1_C_Upf1"/>
    <property type="match status" value="1"/>
</dbReference>
<dbReference type="OrthoDB" id="2423195at2759"/>
<sequence>GTTRCQKVTDDEDEVTSDLLIFEIEGLEGVQVRGIDGTLCRYATLTAESRSHPALSRNLMFGQIVCLSSDGFNEDMHLAKIVEREQTEENGSIAFTILDENGDIVRDRPYKIAEPQSYLVAYQHVLSALKSFSAYSPIPFERYIVYGKCDVRKPVYMRIEENVEDIVEDSEISKYYENVRKDAKAVIAKSTDEYDSELEEELEMPIIKKKLGVINEYELERIKIKDKVYELNKLNEEFSTSKLDDSQRHAVIQALISELAIIQGPPGTGKTFIGVEIARIMLQNRSRWGITEPILVIAFTNNAVDQFAEKLIHKVHSDLDKGYFCHDGPLCARLGSKSESDFLKRHRFMKNDVVTDWSNDLTSDDAIKELAGAFKTKRDAQQMLAEASFVLYIYKRSLIGYQALAKAGVVPERLKVELSIWKGTHCDSAGRALDNDEALACWLLDKVYNKGESRMGMLPSDDEDDSEVDMHSMVDDMEEGVSLEKLLEDVNQLAIDQEEALDEFYLTSRKWDIVRESEAERNVILLGSGYKIYTKTWSCAPKPLDRVLINECAEAKESILKVKPMTAADAENVKSIFSLTKQRRWELYMYWVEQLRQKTRQQLPPLIESFRIACERLKSAQLRKDAEVLRRCLVIFATTTGAAKERDLLAKTRCRVVFAEEAAEVLEAHILASLVPSVEHLVLIGDHQQLRPNPSVYDLAREYHLDVSMFERLVRNGYPFSTLKVQHRMNPDITENIIRPFFYPELIDDSSVLEYPPVPGMEKRCFFWMHEVRESTTPASLSHRNDHEIKMAVELISYLTKQGIGFDEITVIAAYSAQMTALRESIGAAFGKKTSGQPVVAVETVDSFQGKENRIVIVSLVRSDMDGVGFLAVKNRITVALTRAQHGMYVVGNLGYLSECSSFWDKICNRMFEGHLVSSILTIKCQSHGNVQEIEDPSEFAEKSPEGGCQEVCEASLPCGHSCPRRCENLLKCGHQCSNPCGKPCATVCREEVRRQLKCGHPILVPCCEDESLRQCQVPLLRELERCGHLVMIPCHAGTDSRYCPAVCGKELLCGHQCLRNCGECYVGGGCKCESICGKLMICGHRCVKNCGAPCGPCPAPCLSSCKHQDCGSSDQPQTIKYGRTCAQPCVLCPKLCDNSCQHRSCGKKCYEVCDVKPCDQPCTQRLPCGHACLGMCNEPCPRVCGTCSKQGYVSVIYEYLGASEALTKLPRIIEVPGCHHIFPVEYLDKHMTAAQNQSTIPLCPKAECGRPILRCQRYAKILKKQNLDKYFERVGSMNTSENSKTKLMNGCWNLLQKELADCKKIQKNASMRKVPKRHTELLNSVVDATADAARFLAQERLTRTDLYSFWKDYTKLVVLLSKLTQSFITGVPITRSTPVVRDLFFELVPRGRVHEAFGDEMRKLCDWLTSYGKTRLNGVVVPRARFLAVRSMFFNDLMLFGKHCHWEARDLPNPQAAETIRTSGRRFLCATPETNYLQMFDDFEEAVISALRKIGLDGRVQSRVQLGFEIPEF</sequence>
<dbReference type="Pfam" id="PF13086">
    <property type="entry name" value="AAA_11"/>
    <property type="match status" value="1"/>
</dbReference>
<dbReference type="InterPro" id="IPR041677">
    <property type="entry name" value="DNA2/NAM7_AAA_11"/>
</dbReference>
<evidence type="ECO:0000259" key="7">
    <source>
        <dbReference type="Pfam" id="PF25396"/>
    </source>
</evidence>
<evidence type="ECO:0000313" key="8">
    <source>
        <dbReference type="EMBL" id="RCN38139.1"/>
    </source>
</evidence>